<comment type="caution">
    <text evidence="2">The sequence shown here is derived from an EMBL/GenBank/DDBJ whole genome shotgun (WGS) entry which is preliminary data.</text>
</comment>
<evidence type="ECO:0000256" key="1">
    <source>
        <dbReference type="SAM" id="MobiDB-lite"/>
    </source>
</evidence>
<feature type="compositionally biased region" description="Basic and acidic residues" evidence="1">
    <location>
        <begin position="159"/>
        <end position="168"/>
    </location>
</feature>
<name>A0ABV9YQW0_9PSEU</name>
<reference evidence="3" key="1">
    <citation type="journal article" date="2019" name="Int. J. Syst. Evol. Microbiol.">
        <title>The Global Catalogue of Microorganisms (GCM) 10K type strain sequencing project: providing services to taxonomists for standard genome sequencing and annotation.</title>
        <authorList>
            <consortium name="The Broad Institute Genomics Platform"/>
            <consortium name="The Broad Institute Genome Sequencing Center for Infectious Disease"/>
            <person name="Wu L."/>
            <person name="Ma J."/>
        </authorList>
    </citation>
    <scope>NUCLEOTIDE SEQUENCE [LARGE SCALE GENOMIC DNA]</scope>
    <source>
        <strain evidence="3">CGMCC 4.7093</strain>
    </source>
</reference>
<dbReference type="RefSeq" id="WP_378036324.1">
    <property type="nucleotide sequence ID" value="NZ_JBHSIV010000010.1"/>
</dbReference>
<sequence>MSEDEPPVENHSARPLDALIRAAMKERGWTYSDLERASGRALTRARWQQLGSGVVQRKFPDPSSLSVISEVLEVDITTVVLAAARSVGLDVRTRGTDLAHLLPALTERLSGRMRDAILTLVRAAVADARTEDAGDPGPSDALSGLRLEWPKSDSPSGSERGRPDSPGT</sequence>
<gene>
    <name evidence="2" type="ORF">ACFPBZ_12255</name>
</gene>
<proteinExistence type="predicted"/>
<keyword evidence="3" id="KW-1185">Reference proteome</keyword>
<accession>A0ABV9YQW0</accession>
<organism evidence="2 3">
    <name type="scientific">Actinomycetospora atypica</name>
    <dbReference type="NCBI Taxonomy" id="1290095"/>
    <lineage>
        <taxon>Bacteria</taxon>
        <taxon>Bacillati</taxon>
        <taxon>Actinomycetota</taxon>
        <taxon>Actinomycetes</taxon>
        <taxon>Pseudonocardiales</taxon>
        <taxon>Pseudonocardiaceae</taxon>
        <taxon>Actinomycetospora</taxon>
    </lineage>
</organism>
<evidence type="ECO:0000313" key="2">
    <source>
        <dbReference type="EMBL" id="MFC5062981.1"/>
    </source>
</evidence>
<protein>
    <submittedName>
        <fullName evidence="2">Helix-turn-helix domain-containing protein</fullName>
    </submittedName>
</protein>
<dbReference type="EMBL" id="JBHSIV010000010">
    <property type="protein sequence ID" value="MFC5062981.1"/>
    <property type="molecule type" value="Genomic_DNA"/>
</dbReference>
<dbReference type="Gene3D" id="1.10.260.40">
    <property type="entry name" value="lambda repressor-like DNA-binding domains"/>
    <property type="match status" value="1"/>
</dbReference>
<feature type="region of interest" description="Disordered" evidence="1">
    <location>
        <begin position="129"/>
        <end position="168"/>
    </location>
</feature>
<evidence type="ECO:0000313" key="3">
    <source>
        <dbReference type="Proteomes" id="UP001595947"/>
    </source>
</evidence>
<dbReference type="Proteomes" id="UP001595947">
    <property type="component" value="Unassembled WGS sequence"/>
</dbReference>
<dbReference type="InterPro" id="IPR010982">
    <property type="entry name" value="Lambda_DNA-bd_dom_sf"/>
</dbReference>